<protein>
    <recommendedName>
        <fullName evidence="5">Glucose-1-phosphate thymidylyltransferase</fullName>
    </recommendedName>
</protein>
<dbReference type="PANTHER" id="PTHR43584">
    <property type="entry name" value="NUCLEOTIDYL TRANSFERASE"/>
    <property type="match status" value="1"/>
</dbReference>
<dbReference type="GO" id="GO:0016746">
    <property type="term" value="F:acyltransferase activity"/>
    <property type="evidence" value="ECO:0007669"/>
    <property type="project" value="UniProtKB-KW"/>
</dbReference>
<dbReference type="RefSeq" id="WP_012472800.1">
    <property type="nucleotide sequence ID" value="NC_010830.1"/>
</dbReference>
<keyword evidence="2" id="KW-0012">Acyltransferase</keyword>
<proteinExistence type="predicted"/>
<dbReference type="KEGG" id="aas:Aasi_0635"/>
<dbReference type="AlphaFoldDB" id="B3ES30"/>
<reference evidence="3 4" key="1">
    <citation type="journal article" date="2010" name="J. Bacteriol.">
        <title>The genome of the amoeba symbiont 'Candidatus Amoebophilus asiaticus' reveals common mechanisms for host cell interaction among amoeba-associated bacteria.</title>
        <authorList>
            <person name="Schmitz-Esser S."/>
            <person name="Tischler P."/>
            <person name="Arnold R."/>
            <person name="Montanaro J."/>
            <person name="Wagner M."/>
            <person name="Rattei T."/>
            <person name="Horn M."/>
        </authorList>
    </citation>
    <scope>NUCLEOTIDE SEQUENCE [LARGE SCALE GENOMIC DNA]</scope>
    <source>
        <strain evidence="3 4">5a2</strain>
    </source>
</reference>
<dbReference type="Gene3D" id="2.160.10.10">
    <property type="entry name" value="Hexapeptide repeat proteins"/>
    <property type="match status" value="1"/>
</dbReference>
<evidence type="ECO:0000256" key="2">
    <source>
        <dbReference type="ARBA" id="ARBA00023315"/>
    </source>
</evidence>
<evidence type="ECO:0000313" key="3">
    <source>
        <dbReference type="EMBL" id="ACE06032.1"/>
    </source>
</evidence>
<keyword evidence="1" id="KW-0808">Transferase</keyword>
<evidence type="ECO:0008006" key="5">
    <source>
        <dbReference type="Google" id="ProtNLM"/>
    </source>
</evidence>
<keyword evidence="4" id="KW-1185">Reference proteome</keyword>
<accession>B3ES30</accession>
<sequence length="409" mass="45349">MNAINILLFDTPSNRIALKPFSDTRPTAKIRVGITTIEEKWNAYIPATYSYLTESYLQTKFPYISAEENLWINGSVLPNQPLVDAIKKLKHNETLIYGDTIIAFWSKHTLSSCVYVDNISKVHAKNISLSFTGEVIQLKNTWDIFTYNAQAIVEDLKLIKSTKTTEPLYDPHTIVYNLEDIFIEEGAVIKAAILNAETGPIYIGKNAIVEERAVIKGPVAIGEGAQVKVGSYISQGTTVGPYAKLGGEVINSVIFGYSNKAHDGFLGHSVIGEWCNLGACTTTSNLRNDYKTVTVWDNAIEGFVNTNLQFCGLFMGDYSKCGINTMFNTGTVVGVSTNLFGTGYFKRFVPSFTKGSPSEKLLVYELEKALTSIENTMARRNKELTQADKSILTHLSEEAMHIWLKSVIE</sequence>
<evidence type="ECO:0000313" key="4">
    <source>
        <dbReference type="Proteomes" id="UP000001227"/>
    </source>
</evidence>
<dbReference type="InterPro" id="IPR023917">
    <property type="entry name" value="Bifunctiontional_GlmU_bac-type"/>
</dbReference>
<dbReference type="eggNOG" id="COG1208">
    <property type="taxonomic scope" value="Bacteria"/>
</dbReference>
<dbReference type="SUPFAM" id="SSF51161">
    <property type="entry name" value="Trimeric LpxA-like enzymes"/>
    <property type="match status" value="1"/>
</dbReference>
<dbReference type="InterPro" id="IPR050065">
    <property type="entry name" value="GlmU-like"/>
</dbReference>
<dbReference type="HOGENOM" id="CLU_055419_0_0_10"/>
<name>B3ES30_AMOA5</name>
<dbReference type="NCBIfam" id="TIGR03991">
    <property type="entry name" value="alt_bact_glmU"/>
    <property type="match status" value="1"/>
</dbReference>
<evidence type="ECO:0000256" key="1">
    <source>
        <dbReference type="ARBA" id="ARBA00022679"/>
    </source>
</evidence>
<gene>
    <name evidence="3" type="ordered locus">Aasi_0635</name>
</gene>
<dbReference type="GO" id="GO:0016779">
    <property type="term" value="F:nucleotidyltransferase activity"/>
    <property type="evidence" value="ECO:0007669"/>
    <property type="project" value="UniProtKB-ARBA"/>
</dbReference>
<dbReference type="Proteomes" id="UP000001227">
    <property type="component" value="Chromosome"/>
</dbReference>
<dbReference type="EMBL" id="CP001102">
    <property type="protein sequence ID" value="ACE06032.1"/>
    <property type="molecule type" value="Genomic_DNA"/>
</dbReference>
<organism evidence="3 4">
    <name type="scientific">Amoebophilus asiaticus (strain 5a2)</name>
    <dbReference type="NCBI Taxonomy" id="452471"/>
    <lineage>
        <taxon>Bacteria</taxon>
        <taxon>Pseudomonadati</taxon>
        <taxon>Bacteroidota</taxon>
        <taxon>Cytophagia</taxon>
        <taxon>Cytophagales</taxon>
        <taxon>Amoebophilaceae</taxon>
        <taxon>Candidatus Amoebophilus</taxon>
    </lineage>
</organism>
<dbReference type="STRING" id="452471.Aasi_0635"/>
<dbReference type="Pfam" id="PF13562">
    <property type="entry name" value="NTP_transf_4"/>
    <property type="match status" value="1"/>
</dbReference>
<dbReference type="PANTHER" id="PTHR43584:SF9">
    <property type="entry name" value="TRANSFERASE HEXAPEPTIDE REPEAT CONTAINING PROTEIN"/>
    <property type="match status" value="1"/>
</dbReference>
<dbReference type="InterPro" id="IPR011004">
    <property type="entry name" value="Trimer_LpxA-like_sf"/>
</dbReference>